<dbReference type="InterPro" id="IPR033704">
    <property type="entry name" value="dUTPase_trimeric"/>
</dbReference>
<dbReference type="InterPro" id="IPR029054">
    <property type="entry name" value="dUTPase-like"/>
</dbReference>
<dbReference type="GO" id="GO:0004170">
    <property type="term" value="F:dUTP diphosphatase activity"/>
    <property type="evidence" value="ECO:0007669"/>
    <property type="project" value="UniProtKB-EC"/>
</dbReference>
<evidence type="ECO:0000259" key="5">
    <source>
        <dbReference type="Pfam" id="PF00692"/>
    </source>
</evidence>
<protein>
    <recommendedName>
        <fullName evidence="2">dUTP diphosphatase</fullName>
        <ecNumber evidence="2">3.6.1.23</ecNumber>
    </recommendedName>
</protein>
<name>A0A6C0L365_9ZZZZ</name>
<evidence type="ECO:0000313" key="6">
    <source>
        <dbReference type="EMBL" id="QHU22918.1"/>
    </source>
</evidence>
<dbReference type="Gene3D" id="2.70.40.10">
    <property type="match status" value="1"/>
</dbReference>
<dbReference type="AlphaFoldDB" id="A0A6C0L365"/>
<dbReference type="Pfam" id="PF00692">
    <property type="entry name" value="dUTPase"/>
    <property type="match status" value="1"/>
</dbReference>
<accession>A0A6C0L365</accession>
<dbReference type="EMBL" id="MN741019">
    <property type="protein sequence ID" value="QHU22918.1"/>
    <property type="molecule type" value="Genomic_DNA"/>
</dbReference>
<dbReference type="GO" id="GO:0046081">
    <property type="term" value="P:dUTP catabolic process"/>
    <property type="evidence" value="ECO:0007669"/>
    <property type="project" value="InterPro"/>
</dbReference>
<evidence type="ECO:0000256" key="3">
    <source>
        <dbReference type="ARBA" id="ARBA00022801"/>
    </source>
</evidence>
<dbReference type="SUPFAM" id="SSF51283">
    <property type="entry name" value="dUTPase-like"/>
    <property type="match status" value="1"/>
</dbReference>
<proteinExistence type="inferred from homology"/>
<dbReference type="InterPro" id="IPR036157">
    <property type="entry name" value="dUTPase-like_sf"/>
</dbReference>
<evidence type="ECO:0000256" key="1">
    <source>
        <dbReference type="ARBA" id="ARBA00006581"/>
    </source>
</evidence>
<dbReference type="EC" id="3.6.1.23" evidence="2"/>
<reference evidence="6" key="1">
    <citation type="journal article" date="2020" name="Nature">
        <title>Giant virus diversity and host interactions through global metagenomics.</title>
        <authorList>
            <person name="Schulz F."/>
            <person name="Roux S."/>
            <person name="Paez-Espino D."/>
            <person name="Jungbluth S."/>
            <person name="Walsh D.A."/>
            <person name="Denef V.J."/>
            <person name="McMahon K.D."/>
            <person name="Konstantinidis K.T."/>
            <person name="Eloe-Fadrosh E.A."/>
            <person name="Kyrpides N.C."/>
            <person name="Woyke T."/>
        </authorList>
    </citation>
    <scope>NUCLEOTIDE SEQUENCE</scope>
    <source>
        <strain evidence="6">GVMAG-S-ERX555907-63</strain>
    </source>
</reference>
<dbReference type="CDD" id="cd07557">
    <property type="entry name" value="trimeric_dUTPase"/>
    <property type="match status" value="1"/>
</dbReference>
<sequence>MMHLTIKPISKVDNNDLFIQEYLESKIKSNYKNTDSGFDLPIPENIVVPKNAIGFKIPLGVAAQPTFVDNNPRGYMLFPRSSTGSKTPLRLSNGTGIIDYEYRGEITACVDNISDKDFEVKKGVRLFQLCSPDLSPISIDISSVLNTTSRNIGGYGSTGT</sequence>
<dbReference type="PANTHER" id="PTHR11241:SF0">
    <property type="entry name" value="DEOXYURIDINE 5'-TRIPHOSPHATE NUCLEOTIDOHYDROLASE"/>
    <property type="match status" value="1"/>
</dbReference>
<evidence type="ECO:0000256" key="2">
    <source>
        <dbReference type="ARBA" id="ARBA00012379"/>
    </source>
</evidence>
<feature type="domain" description="dUTPase-like" evidence="5">
    <location>
        <begin position="31"/>
        <end position="159"/>
    </location>
</feature>
<dbReference type="PANTHER" id="PTHR11241">
    <property type="entry name" value="DEOXYURIDINE 5'-TRIPHOSPHATE NUCLEOTIDOHYDROLASE"/>
    <property type="match status" value="1"/>
</dbReference>
<dbReference type="InterPro" id="IPR008181">
    <property type="entry name" value="dUTPase"/>
</dbReference>
<keyword evidence="4" id="KW-0546">Nucleotide metabolism</keyword>
<keyword evidence="3" id="KW-0378">Hydrolase</keyword>
<organism evidence="6">
    <name type="scientific">viral metagenome</name>
    <dbReference type="NCBI Taxonomy" id="1070528"/>
    <lineage>
        <taxon>unclassified sequences</taxon>
        <taxon>metagenomes</taxon>
        <taxon>organismal metagenomes</taxon>
    </lineage>
</organism>
<dbReference type="GO" id="GO:0000287">
    <property type="term" value="F:magnesium ion binding"/>
    <property type="evidence" value="ECO:0007669"/>
    <property type="project" value="InterPro"/>
</dbReference>
<comment type="similarity">
    <text evidence="1">Belongs to the dUTPase family.</text>
</comment>
<dbReference type="GO" id="GO:0006226">
    <property type="term" value="P:dUMP biosynthetic process"/>
    <property type="evidence" value="ECO:0007669"/>
    <property type="project" value="InterPro"/>
</dbReference>
<evidence type="ECO:0000256" key="4">
    <source>
        <dbReference type="ARBA" id="ARBA00023080"/>
    </source>
</evidence>